<organism evidence="1">
    <name type="scientific">Ignisphaera aggregans</name>
    <dbReference type="NCBI Taxonomy" id="334771"/>
    <lineage>
        <taxon>Archaea</taxon>
        <taxon>Thermoproteota</taxon>
        <taxon>Thermoprotei</taxon>
        <taxon>Desulfurococcales</taxon>
        <taxon>Desulfurococcaceae</taxon>
        <taxon>Ignisphaera</taxon>
    </lineage>
</organism>
<sequence length="177" mass="20416">MISIIYMNCKDNHNTNICKHFVNTCNDIIHCVEIQGINASWQELFLALLSAIKSFEHNENIARKIENEFYVRFFAERQLHRIFNTIIPKFRVSATMKIALLHHREAAARCIEANISKLDSYGGCALSPKPSKEATARCFSEYIYKRLGINTNLVLDDKKIHRIFLGIIGCSHLFIKE</sequence>
<dbReference type="Gene3D" id="3.30.2380.10">
    <property type="entry name" value="CGI121/TPRKB"/>
    <property type="match status" value="1"/>
</dbReference>
<protein>
    <submittedName>
        <fullName evidence="1">Uncharacterized protein</fullName>
    </submittedName>
</protein>
<comment type="caution">
    <text evidence="1">The sequence shown here is derived from an EMBL/GenBank/DDBJ whole genome shotgun (WGS) entry which is preliminary data.</text>
</comment>
<name>A0A7C2V9S7_9CREN</name>
<proteinExistence type="predicted"/>
<dbReference type="AlphaFoldDB" id="A0A7C2V9S7"/>
<accession>A0A7C2V9S7</accession>
<reference evidence="1" key="1">
    <citation type="journal article" date="2020" name="mSystems">
        <title>Genome- and Community-Level Interaction Insights into Carbon Utilization and Element Cycling Functions of Hydrothermarchaeota in Hydrothermal Sediment.</title>
        <authorList>
            <person name="Zhou Z."/>
            <person name="Liu Y."/>
            <person name="Xu W."/>
            <person name="Pan J."/>
            <person name="Luo Z.H."/>
            <person name="Li M."/>
        </authorList>
    </citation>
    <scope>NUCLEOTIDE SEQUENCE [LARGE SCALE GENOMIC DNA]</scope>
    <source>
        <strain evidence="1">SpSt-16</strain>
    </source>
</reference>
<evidence type="ECO:0000313" key="1">
    <source>
        <dbReference type="EMBL" id="HEW53510.1"/>
    </source>
</evidence>
<gene>
    <name evidence="1" type="ORF">ENO77_05080</name>
</gene>
<dbReference type="InterPro" id="IPR036504">
    <property type="entry name" value="CGI121/TPRKB_sf"/>
</dbReference>
<dbReference type="EMBL" id="DSGT01000013">
    <property type="protein sequence ID" value="HEW53510.1"/>
    <property type="molecule type" value="Genomic_DNA"/>
</dbReference>